<organism evidence="5 6">
    <name type="scientific">Eptatretus burgeri</name>
    <name type="common">Inshore hagfish</name>
    <dbReference type="NCBI Taxonomy" id="7764"/>
    <lineage>
        <taxon>Eukaryota</taxon>
        <taxon>Metazoa</taxon>
        <taxon>Chordata</taxon>
        <taxon>Craniata</taxon>
        <taxon>Vertebrata</taxon>
        <taxon>Cyclostomata</taxon>
        <taxon>Myxini</taxon>
        <taxon>Myxiniformes</taxon>
        <taxon>Myxinidae</taxon>
        <taxon>Eptatretinae</taxon>
        <taxon>Eptatretus</taxon>
    </lineage>
</organism>
<dbReference type="OMA" id="VWRRNAN"/>
<dbReference type="InterPro" id="IPR003958">
    <property type="entry name" value="CBFA_NFYB_domain"/>
</dbReference>
<dbReference type="GeneTree" id="ENSGT00390000012424"/>
<dbReference type="GO" id="GO:0017054">
    <property type="term" value="C:negative cofactor 2 complex"/>
    <property type="evidence" value="ECO:0007669"/>
    <property type="project" value="TreeGrafter"/>
</dbReference>
<evidence type="ECO:0000259" key="4">
    <source>
        <dbReference type="Pfam" id="PF00808"/>
    </source>
</evidence>
<keyword evidence="3" id="KW-0812">Transmembrane</keyword>
<evidence type="ECO:0000256" key="3">
    <source>
        <dbReference type="SAM" id="Phobius"/>
    </source>
</evidence>
<evidence type="ECO:0000313" key="5">
    <source>
        <dbReference type="Ensembl" id="ENSEBUP00000005361.1"/>
    </source>
</evidence>
<proteinExistence type="predicted"/>
<dbReference type="Ensembl" id="ENSEBUT00000005799.1">
    <property type="protein sequence ID" value="ENSEBUP00000005361.1"/>
    <property type="gene ID" value="ENSEBUG00000003650.1"/>
</dbReference>
<comment type="subcellular location">
    <subcellularLocation>
        <location evidence="1">Nucleus</location>
    </subcellularLocation>
</comment>
<keyword evidence="3" id="KW-1133">Transmembrane helix</keyword>
<evidence type="ECO:0000256" key="1">
    <source>
        <dbReference type="ARBA" id="ARBA00004123"/>
    </source>
</evidence>
<evidence type="ECO:0000313" key="6">
    <source>
        <dbReference type="Proteomes" id="UP000694388"/>
    </source>
</evidence>
<reference evidence="5" key="2">
    <citation type="submission" date="2025-09" db="UniProtKB">
        <authorList>
            <consortium name="Ensembl"/>
        </authorList>
    </citation>
    <scope>IDENTIFICATION</scope>
</reference>
<dbReference type="GO" id="GO:0001046">
    <property type="term" value="F:core promoter sequence-specific DNA binding"/>
    <property type="evidence" value="ECO:0007669"/>
    <property type="project" value="TreeGrafter"/>
</dbReference>
<feature type="transmembrane region" description="Helical" evidence="3">
    <location>
        <begin position="140"/>
        <end position="159"/>
    </location>
</feature>
<keyword evidence="3" id="KW-0472">Membrane</keyword>
<feature type="domain" description="Transcription factor CBF/NF-Y/archaeal histone" evidence="4">
    <location>
        <begin position="30"/>
        <end position="65"/>
    </location>
</feature>
<dbReference type="SUPFAM" id="SSF47113">
    <property type="entry name" value="Histone-fold"/>
    <property type="match status" value="1"/>
</dbReference>
<dbReference type="InterPro" id="IPR050568">
    <property type="entry name" value="Transcr_DNA_Rep_Reg"/>
</dbReference>
<reference evidence="5" key="1">
    <citation type="submission" date="2025-08" db="UniProtKB">
        <authorList>
            <consortium name="Ensembl"/>
        </authorList>
    </citation>
    <scope>IDENTIFICATION</scope>
</reference>
<accession>A0A8C4NDY3</accession>
<protein>
    <submittedName>
        <fullName evidence="5">DR1 associated protein 1</fullName>
    </submittedName>
</protein>
<dbReference type="Proteomes" id="UP000694388">
    <property type="component" value="Unplaced"/>
</dbReference>
<dbReference type="AlphaFoldDB" id="A0A8C4NDY3"/>
<name>A0A8C4NDY3_EPTBU</name>
<keyword evidence="6" id="KW-1185">Reference proteome</keyword>
<dbReference type="PANTHER" id="PTHR10252">
    <property type="entry name" value="HISTONE-LIKE TRANSCRIPTION FACTOR CCAAT-RELATED"/>
    <property type="match status" value="1"/>
</dbReference>
<sequence>QHDISKKYSARYVHVDQACMAEVCALPTSARALELFLESLLTKTCQVTQSRNAKTMTTSHLKQCIESEQQYDFLKDLVAGLPDMQGDREEAGNDGDKSIKRCGALLGVWRRNANGGGAGKVKDKQSESDTDQEVRFHVRVIIIIIIIIIIIVFFFFLHWHGGKNFN</sequence>
<dbReference type="Gene3D" id="1.10.20.10">
    <property type="entry name" value="Histone, subunit A"/>
    <property type="match status" value="1"/>
</dbReference>
<dbReference type="InterPro" id="IPR009072">
    <property type="entry name" value="Histone-fold"/>
</dbReference>
<dbReference type="GO" id="GO:0016251">
    <property type="term" value="F:RNA polymerase II general transcription initiation factor activity"/>
    <property type="evidence" value="ECO:0007669"/>
    <property type="project" value="TreeGrafter"/>
</dbReference>
<dbReference type="Pfam" id="PF00808">
    <property type="entry name" value="CBFD_NFYB_HMF"/>
    <property type="match status" value="1"/>
</dbReference>
<keyword evidence="2" id="KW-0539">Nucleus</keyword>
<evidence type="ECO:0000256" key="2">
    <source>
        <dbReference type="ARBA" id="ARBA00023242"/>
    </source>
</evidence>
<dbReference type="CDD" id="cd22906">
    <property type="entry name" value="HFD_DRAP1"/>
    <property type="match status" value="1"/>
</dbReference>
<dbReference type="PANTHER" id="PTHR10252:SF5">
    <property type="entry name" value="DR1-ASSOCIATED COREPRESSOR"/>
    <property type="match status" value="1"/>
</dbReference>
<dbReference type="GO" id="GO:0046982">
    <property type="term" value="F:protein heterodimerization activity"/>
    <property type="evidence" value="ECO:0007669"/>
    <property type="project" value="InterPro"/>
</dbReference>